<dbReference type="SMART" id="SM00656">
    <property type="entry name" value="Amb_all"/>
    <property type="match status" value="1"/>
</dbReference>
<dbReference type="PANTHER" id="PTHR31683">
    <property type="entry name" value="PECTATE LYASE 18-RELATED"/>
    <property type="match status" value="1"/>
</dbReference>
<evidence type="ECO:0000256" key="4">
    <source>
        <dbReference type="RuleBase" id="RU361173"/>
    </source>
</evidence>
<dbReference type="InterPro" id="IPR002022">
    <property type="entry name" value="Pec_lyase"/>
</dbReference>
<dbReference type="SUPFAM" id="SSF57180">
    <property type="entry name" value="Cellulose-binding domain"/>
    <property type="match status" value="1"/>
</dbReference>
<dbReference type="EMBL" id="MCFH01000051">
    <property type="protein sequence ID" value="ORX43648.1"/>
    <property type="molecule type" value="Genomic_DNA"/>
</dbReference>
<keyword evidence="4" id="KW-0624">Polysaccharide degradation</keyword>
<feature type="domain" description="CBM1" evidence="7">
    <location>
        <begin position="21"/>
        <end position="57"/>
    </location>
</feature>
<comment type="caution">
    <text evidence="8">The sequence shown here is derived from an EMBL/GenBank/DDBJ whole genome shotgun (WGS) entry which is preliminary data.</text>
</comment>
<evidence type="ECO:0000256" key="6">
    <source>
        <dbReference type="SAM" id="SignalP"/>
    </source>
</evidence>
<dbReference type="Proteomes" id="UP000193719">
    <property type="component" value="Unassembled WGS sequence"/>
</dbReference>
<dbReference type="GO" id="GO:0030570">
    <property type="term" value="F:pectate lyase activity"/>
    <property type="evidence" value="ECO:0007669"/>
    <property type="project" value="InterPro"/>
</dbReference>
<evidence type="ECO:0000256" key="2">
    <source>
        <dbReference type="ARBA" id="ARBA00022729"/>
    </source>
</evidence>
<reference evidence="8 9" key="1">
    <citation type="submission" date="2016-08" db="EMBL/GenBank/DDBJ databases">
        <title>Genomes of anaerobic fungi encode conserved fungal cellulosomes for biomass hydrolysis.</title>
        <authorList>
            <consortium name="DOE Joint Genome Institute"/>
            <person name="Haitjema C.H."/>
            <person name="Gilmore S.P."/>
            <person name="Henske J.K."/>
            <person name="Solomon K.V."/>
            <person name="De Groot R."/>
            <person name="Kuo A."/>
            <person name="Mondo S.J."/>
            <person name="Salamov A.A."/>
            <person name="Labutti K."/>
            <person name="Zhao Z."/>
            <person name="Chiniquy J."/>
            <person name="Barry K."/>
            <person name="Brewer H.M."/>
            <person name="Purvine S.O."/>
            <person name="Wright A.T."/>
            <person name="Boxma B."/>
            <person name="Van Alen T."/>
            <person name="Hackstein J.H."/>
            <person name="Baker S.E."/>
            <person name="Grigoriev I.V."/>
            <person name="O'Malley M.A."/>
        </authorList>
    </citation>
    <scope>NUCLEOTIDE SEQUENCE [LARGE SCALE GENOMIC DNA]</scope>
    <source>
        <strain evidence="9">finn</strain>
    </source>
</reference>
<accession>A0A1Y1UZ16</accession>
<keyword evidence="2 6" id="KW-0732">Signal</keyword>
<reference evidence="8 9" key="2">
    <citation type="submission" date="2016-08" db="EMBL/GenBank/DDBJ databases">
        <title>Pervasive Adenine N6-methylation of Active Genes in Fungi.</title>
        <authorList>
            <consortium name="DOE Joint Genome Institute"/>
            <person name="Mondo S.J."/>
            <person name="Dannebaum R.O."/>
            <person name="Kuo R.C."/>
            <person name="Labutti K."/>
            <person name="Haridas S."/>
            <person name="Kuo A."/>
            <person name="Salamov A."/>
            <person name="Ahrendt S.R."/>
            <person name="Lipzen A."/>
            <person name="Sullivan W."/>
            <person name="Andreopoulos W.B."/>
            <person name="Clum A."/>
            <person name="Lindquist E."/>
            <person name="Daum C."/>
            <person name="Ramamoorthy G.K."/>
            <person name="Gryganskyi A."/>
            <person name="Culley D."/>
            <person name="Magnuson J.K."/>
            <person name="James T.Y."/>
            <person name="O'Malley M.A."/>
            <person name="Stajich J.E."/>
            <person name="Spatafora J.W."/>
            <person name="Visel A."/>
            <person name="Grigoriev I.V."/>
        </authorList>
    </citation>
    <scope>NUCLEOTIDE SEQUENCE [LARGE SCALE GENOMIC DNA]</scope>
    <source>
        <strain evidence="9">finn</strain>
    </source>
</reference>
<keyword evidence="9" id="KW-1185">Reference proteome</keyword>
<comment type="subcellular location">
    <subcellularLocation>
        <location evidence="4">Secreted</location>
    </subcellularLocation>
</comment>
<organism evidence="8 9">
    <name type="scientific">Piromyces finnis</name>
    <dbReference type="NCBI Taxonomy" id="1754191"/>
    <lineage>
        <taxon>Eukaryota</taxon>
        <taxon>Fungi</taxon>
        <taxon>Fungi incertae sedis</taxon>
        <taxon>Chytridiomycota</taxon>
        <taxon>Chytridiomycota incertae sedis</taxon>
        <taxon>Neocallimastigomycetes</taxon>
        <taxon>Neocallimastigales</taxon>
        <taxon>Neocallimastigaceae</taxon>
        <taxon>Piromyces</taxon>
    </lineage>
</organism>
<dbReference type="InterPro" id="IPR000254">
    <property type="entry name" value="CBD"/>
</dbReference>
<dbReference type="PROSITE" id="PS00562">
    <property type="entry name" value="CBM1_1"/>
    <property type="match status" value="1"/>
</dbReference>
<evidence type="ECO:0000313" key="9">
    <source>
        <dbReference type="Proteomes" id="UP000193719"/>
    </source>
</evidence>
<dbReference type="Pfam" id="PF00734">
    <property type="entry name" value="CBM_1"/>
    <property type="match status" value="1"/>
</dbReference>
<dbReference type="PROSITE" id="PS51164">
    <property type="entry name" value="CBM1_2"/>
    <property type="match status" value="1"/>
</dbReference>
<dbReference type="InterPro" id="IPR035971">
    <property type="entry name" value="CBD_sf"/>
</dbReference>
<dbReference type="GO" id="GO:0000272">
    <property type="term" value="P:polysaccharide catabolic process"/>
    <property type="evidence" value="ECO:0007669"/>
    <property type="project" value="UniProtKB-KW"/>
</dbReference>
<dbReference type="SMART" id="SM00236">
    <property type="entry name" value="fCBD"/>
    <property type="match status" value="1"/>
</dbReference>
<name>A0A1Y1UZ16_9FUNG</name>
<evidence type="ECO:0000259" key="7">
    <source>
        <dbReference type="PROSITE" id="PS51164"/>
    </source>
</evidence>
<dbReference type="InterPro" id="IPR011050">
    <property type="entry name" value="Pectin_lyase_fold/virulence"/>
</dbReference>
<feature type="signal peptide" evidence="6">
    <location>
        <begin position="1"/>
        <end position="19"/>
    </location>
</feature>
<comment type="similarity">
    <text evidence="1 4">Belongs to the polysaccharide lyase 1 family.</text>
</comment>
<dbReference type="InterPro" id="IPR045032">
    <property type="entry name" value="PEL"/>
</dbReference>
<keyword evidence="4" id="KW-0119">Carbohydrate metabolism</keyword>
<feature type="region of interest" description="Disordered" evidence="5">
    <location>
        <begin position="59"/>
        <end position="79"/>
    </location>
</feature>
<evidence type="ECO:0000313" key="8">
    <source>
        <dbReference type="EMBL" id="ORX43648.1"/>
    </source>
</evidence>
<dbReference type="GO" id="GO:0005576">
    <property type="term" value="C:extracellular region"/>
    <property type="evidence" value="ECO:0007669"/>
    <property type="project" value="UniProtKB-SubCell"/>
</dbReference>
<dbReference type="Gene3D" id="2.160.20.10">
    <property type="entry name" value="Single-stranded right-handed beta-helix, Pectin lyase-like"/>
    <property type="match status" value="1"/>
</dbReference>
<keyword evidence="3 4" id="KW-0456">Lyase</keyword>
<gene>
    <name evidence="8" type="ORF">BCR36DRAFT_415491</name>
</gene>
<sequence>MKTALIIIVTILNYTTSLAANCSQPYYQCGGSSWNGLTCCTSGYSCKKFNEFFSQCVPSNNSSPDSTTKKITKKTTTATKKATTKKTTTKKTTVKKTSKITTTKKTATKTTNIIKTKNPSISNSSSLSNVNITELIGYASLNGGTIGGQGGQTYTVSNQSQLESALANNDKKIIIVDGIIKLTSDIIVNSNTSLIGANKNSGFTNGGIKMKNAKNIIIQNLKFSYCLGSNKDCINAQKSTNIWVDHCEFFNDRNHGKDYYDGLIDFTHASDYITISWCSIHDHYKASLIGHSDTNGNEDTGKLHITYHHNYFKNVGSRLPSLRFGTGHVFNNVYENIESSCVNVRMGAQALVENNVFLNANKPISTNLDSSQEGSVIQRNNDFGTTSNTNSITSVGTLNSVPYKYTVDNVNSIYKIVINNAGTH</sequence>
<dbReference type="GO" id="GO:0030248">
    <property type="term" value="F:cellulose binding"/>
    <property type="evidence" value="ECO:0007669"/>
    <property type="project" value="InterPro"/>
</dbReference>
<feature type="chain" id="PRO_5013095919" evidence="6">
    <location>
        <begin position="20"/>
        <end position="424"/>
    </location>
</feature>
<dbReference type="OrthoDB" id="1637350at2759"/>
<dbReference type="PANTHER" id="PTHR31683:SF18">
    <property type="entry name" value="PECTATE LYASE 21-RELATED"/>
    <property type="match status" value="1"/>
</dbReference>
<evidence type="ECO:0000256" key="1">
    <source>
        <dbReference type="ARBA" id="ARBA00010980"/>
    </source>
</evidence>
<dbReference type="InterPro" id="IPR012334">
    <property type="entry name" value="Pectin_lyas_fold"/>
</dbReference>
<protein>
    <submittedName>
        <fullName evidence="8">Pectin lyase-like protein</fullName>
    </submittedName>
</protein>
<dbReference type="STRING" id="1754191.A0A1Y1UZ16"/>
<evidence type="ECO:0000256" key="5">
    <source>
        <dbReference type="SAM" id="MobiDB-lite"/>
    </source>
</evidence>
<evidence type="ECO:0000256" key="3">
    <source>
        <dbReference type="ARBA" id="ARBA00023239"/>
    </source>
</evidence>
<dbReference type="SUPFAM" id="SSF51126">
    <property type="entry name" value="Pectin lyase-like"/>
    <property type="match status" value="1"/>
</dbReference>
<keyword evidence="4" id="KW-0964">Secreted</keyword>
<proteinExistence type="inferred from homology"/>
<dbReference type="Pfam" id="PF00544">
    <property type="entry name" value="Pectate_lyase_4"/>
    <property type="match status" value="1"/>
</dbReference>
<dbReference type="AlphaFoldDB" id="A0A1Y1UZ16"/>